<gene>
    <name evidence="2" type="ORF">J2S57_003161</name>
</gene>
<proteinExistence type="predicted"/>
<sequence length="164" mass="17481">MSRRRKPRRPGDHLTTGPLPHREHLRGDEDPSEDARTYGGDVAGPVIAACTGERCAALCRLNGGEPLSPALREATRRTTGAILISTGCLGRCELGAVVLVAWRFRSPAPIALAGMHDPARLEALTEWLPGHGPRRALFERRLPAGALADAAAEAAQPQLLPPLP</sequence>
<dbReference type="Proteomes" id="UP001235712">
    <property type="component" value="Unassembled WGS sequence"/>
</dbReference>
<evidence type="ECO:0000256" key="1">
    <source>
        <dbReference type="SAM" id="MobiDB-lite"/>
    </source>
</evidence>
<dbReference type="EMBL" id="JAUSQZ010000001">
    <property type="protein sequence ID" value="MDP9827412.1"/>
    <property type="molecule type" value="Genomic_DNA"/>
</dbReference>
<dbReference type="SUPFAM" id="SSF52833">
    <property type="entry name" value="Thioredoxin-like"/>
    <property type="match status" value="1"/>
</dbReference>
<dbReference type="InterPro" id="IPR036249">
    <property type="entry name" value="Thioredoxin-like_sf"/>
</dbReference>
<evidence type="ECO:0008006" key="4">
    <source>
        <dbReference type="Google" id="ProtNLM"/>
    </source>
</evidence>
<feature type="region of interest" description="Disordered" evidence="1">
    <location>
        <begin position="1"/>
        <end position="38"/>
    </location>
</feature>
<dbReference type="CDD" id="cd02980">
    <property type="entry name" value="TRX_Fd_family"/>
    <property type="match status" value="1"/>
</dbReference>
<reference evidence="2 3" key="1">
    <citation type="submission" date="2023-07" db="EMBL/GenBank/DDBJ databases">
        <title>Sequencing the genomes of 1000 actinobacteria strains.</title>
        <authorList>
            <person name="Klenk H.-P."/>
        </authorList>
    </citation>
    <scope>NUCLEOTIDE SEQUENCE [LARGE SCALE GENOMIC DNA]</scope>
    <source>
        <strain evidence="2 3">DSM 44388</strain>
    </source>
</reference>
<feature type="compositionally biased region" description="Basic and acidic residues" evidence="1">
    <location>
        <begin position="20"/>
        <end position="36"/>
    </location>
</feature>
<accession>A0ABT9P404</accession>
<evidence type="ECO:0000313" key="3">
    <source>
        <dbReference type="Proteomes" id="UP001235712"/>
    </source>
</evidence>
<organism evidence="2 3">
    <name type="scientific">Kineosporia succinea</name>
    <dbReference type="NCBI Taxonomy" id="84632"/>
    <lineage>
        <taxon>Bacteria</taxon>
        <taxon>Bacillati</taxon>
        <taxon>Actinomycetota</taxon>
        <taxon>Actinomycetes</taxon>
        <taxon>Kineosporiales</taxon>
        <taxon>Kineosporiaceae</taxon>
        <taxon>Kineosporia</taxon>
    </lineage>
</organism>
<comment type="caution">
    <text evidence="2">The sequence shown here is derived from an EMBL/GenBank/DDBJ whole genome shotgun (WGS) entry which is preliminary data.</text>
</comment>
<keyword evidence="3" id="KW-1185">Reference proteome</keyword>
<protein>
    <recommendedName>
        <fullName evidence="4">(2Fe-2S) ferredoxin domain-containing protein</fullName>
    </recommendedName>
</protein>
<name>A0ABT9P404_9ACTN</name>
<dbReference type="RefSeq" id="WP_307243409.1">
    <property type="nucleotide sequence ID" value="NZ_JAUSQZ010000001.1"/>
</dbReference>
<evidence type="ECO:0000313" key="2">
    <source>
        <dbReference type="EMBL" id="MDP9827412.1"/>
    </source>
</evidence>